<protein>
    <submittedName>
        <fullName evidence="3">(raccoon dog) hypothetical protein</fullName>
    </submittedName>
</protein>
<evidence type="ECO:0000313" key="4">
    <source>
        <dbReference type="Proteomes" id="UP000645828"/>
    </source>
</evidence>
<evidence type="ECO:0000256" key="1">
    <source>
        <dbReference type="SAM" id="MobiDB-lite"/>
    </source>
</evidence>
<evidence type="ECO:0000313" key="3">
    <source>
        <dbReference type="EMBL" id="CAD7676168.1"/>
    </source>
</evidence>
<evidence type="ECO:0000259" key="2">
    <source>
        <dbReference type="Pfam" id="PF03939"/>
    </source>
</evidence>
<dbReference type="InterPro" id="IPR005633">
    <property type="entry name" value="Ribosomal_uL23_N"/>
</dbReference>
<accession>A0A811YH83</accession>
<dbReference type="Proteomes" id="UP000645828">
    <property type="component" value="Unassembled WGS sequence"/>
</dbReference>
<dbReference type="AlphaFoldDB" id="A0A811YH83"/>
<dbReference type="EMBL" id="CAJHUB010000676">
    <property type="protein sequence ID" value="CAD7676168.1"/>
    <property type="molecule type" value="Genomic_DNA"/>
</dbReference>
<proteinExistence type="predicted"/>
<organism evidence="3 4">
    <name type="scientific">Nyctereutes procyonoides</name>
    <name type="common">Raccoon dog</name>
    <name type="synonym">Canis procyonoides</name>
    <dbReference type="NCBI Taxonomy" id="34880"/>
    <lineage>
        <taxon>Eukaryota</taxon>
        <taxon>Metazoa</taxon>
        <taxon>Chordata</taxon>
        <taxon>Craniata</taxon>
        <taxon>Vertebrata</taxon>
        <taxon>Euteleostomi</taxon>
        <taxon>Mammalia</taxon>
        <taxon>Eutheria</taxon>
        <taxon>Laurasiatheria</taxon>
        <taxon>Carnivora</taxon>
        <taxon>Caniformia</taxon>
        <taxon>Canidae</taxon>
        <taxon>Nyctereutes</taxon>
    </lineage>
</organism>
<sequence length="105" mass="12106">MLTKAICIRFYSNSMNWSCDSHFTKREKWYSPLCSRTTQDHHLKRVGASLKMMLKVKKEAPAPPKMETKTKTLKAKKVVLKGSHRHAHKKICTSPTFPQPKTLPL</sequence>
<comment type="caution">
    <text evidence="3">The sequence shown here is derived from an EMBL/GenBank/DDBJ whole genome shotgun (WGS) entry which is preliminary data.</text>
</comment>
<name>A0A811YH83_NYCPR</name>
<feature type="region of interest" description="Disordered" evidence="1">
    <location>
        <begin position="81"/>
        <end position="105"/>
    </location>
</feature>
<reference evidence="3" key="1">
    <citation type="submission" date="2020-12" db="EMBL/GenBank/DDBJ databases">
        <authorList>
            <consortium name="Molecular Ecology Group"/>
        </authorList>
    </citation>
    <scope>NUCLEOTIDE SEQUENCE</scope>
    <source>
        <strain evidence="3">TBG_1078</strain>
    </source>
</reference>
<dbReference type="Pfam" id="PF03939">
    <property type="entry name" value="Ribosomal_L23eN"/>
    <property type="match status" value="1"/>
</dbReference>
<feature type="compositionally biased region" description="Basic residues" evidence="1">
    <location>
        <begin position="81"/>
        <end position="91"/>
    </location>
</feature>
<gene>
    <name evidence="3" type="ORF">NYPRO_LOCUS8963</name>
</gene>
<keyword evidence="4" id="KW-1185">Reference proteome</keyword>
<feature type="domain" description="Large ribosomal subunit protein uL23 N-terminal" evidence="2">
    <location>
        <begin position="69"/>
        <end position="104"/>
    </location>
</feature>